<feature type="transmembrane region" description="Helical" evidence="5">
    <location>
        <begin position="549"/>
        <end position="574"/>
    </location>
</feature>
<dbReference type="GO" id="GO:0004930">
    <property type="term" value="F:G protein-coupled receptor activity"/>
    <property type="evidence" value="ECO:0007669"/>
    <property type="project" value="TreeGrafter"/>
</dbReference>
<dbReference type="PANTHER" id="PTHR24241:SF76">
    <property type="entry name" value="NEUROPEPTIDE SIFAMIDE RECEPTOR"/>
    <property type="match status" value="1"/>
</dbReference>
<feature type="transmembrane region" description="Helical" evidence="5">
    <location>
        <begin position="642"/>
        <end position="662"/>
    </location>
</feature>
<evidence type="ECO:0000256" key="2">
    <source>
        <dbReference type="ARBA" id="ARBA00022475"/>
    </source>
</evidence>
<proteinExistence type="predicted"/>
<keyword evidence="5" id="KW-1133">Transmembrane helix</keyword>
<comment type="subcellular location">
    <subcellularLocation>
        <location evidence="1">Cell membrane</location>
        <topology evidence="1">Multi-pass membrane protein</topology>
    </subcellularLocation>
</comment>
<dbReference type="SUPFAM" id="SSF81321">
    <property type="entry name" value="Family A G protein-coupled receptor-like"/>
    <property type="match status" value="1"/>
</dbReference>
<reference evidence="7" key="1">
    <citation type="journal article" date="2017" name="bioRxiv">
        <title>Comparative analysis of the genomes of Stylophora pistillata and Acropora digitifera provides evidence for extensive differences between species of corals.</title>
        <authorList>
            <person name="Voolstra C.R."/>
            <person name="Li Y."/>
            <person name="Liew Y.J."/>
            <person name="Baumgarten S."/>
            <person name="Zoccola D."/>
            <person name="Flot J.-F."/>
            <person name="Tambutte S."/>
            <person name="Allemand D."/>
            <person name="Aranda M."/>
        </authorList>
    </citation>
    <scope>NUCLEOTIDE SEQUENCE [LARGE SCALE GENOMIC DNA]</scope>
</reference>
<evidence type="ECO:0000256" key="4">
    <source>
        <dbReference type="SAM" id="MobiDB-lite"/>
    </source>
</evidence>
<keyword evidence="5" id="KW-0472">Membrane</keyword>
<dbReference type="AlphaFoldDB" id="A0A2B4SBV6"/>
<keyword evidence="7" id="KW-1185">Reference proteome</keyword>
<feature type="region of interest" description="Disordered" evidence="4">
    <location>
        <begin position="143"/>
        <end position="165"/>
    </location>
</feature>
<evidence type="ECO:0000256" key="1">
    <source>
        <dbReference type="ARBA" id="ARBA00004651"/>
    </source>
</evidence>
<feature type="transmembrane region" description="Helical" evidence="5">
    <location>
        <begin position="674"/>
        <end position="697"/>
    </location>
</feature>
<dbReference type="GO" id="GO:0032870">
    <property type="term" value="P:cellular response to hormone stimulus"/>
    <property type="evidence" value="ECO:0007669"/>
    <property type="project" value="TreeGrafter"/>
</dbReference>
<feature type="compositionally biased region" description="Acidic residues" evidence="4">
    <location>
        <begin position="321"/>
        <end position="333"/>
    </location>
</feature>
<dbReference type="Gene3D" id="1.20.1070.10">
    <property type="entry name" value="Rhodopsin 7-helix transmembrane proteins"/>
    <property type="match status" value="1"/>
</dbReference>
<feature type="compositionally biased region" description="Basic residues" evidence="4">
    <location>
        <begin position="245"/>
        <end position="267"/>
    </location>
</feature>
<keyword evidence="2" id="KW-1003">Cell membrane</keyword>
<accession>A0A2B4SBV6</accession>
<organism evidence="6 7">
    <name type="scientific">Stylophora pistillata</name>
    <name type="common">Smooth cauliflower coral</name>
    <dbReference type="NCBI Taxonomy" id="50429"/>
    <lineage>
        <taxon>Eukaryota</taxon>
        <taxon>Metazoa</taxon>
        <taxon>Cnidaria</taxon>
        <taxon>Anthozoa</taxon>
        <taxon>Hexacorallia</taxon>
        <taxon>Scleractinia</taxon>
        <taxon>Astrocoeniina</taxon>
        <taxon>Pocilloporidae</taxon>
        <taxon>Stylophora</taxon>
    </lineage>
</organism>
<dbReference type="Proteomes" id="UP000225706">
    <property type="component" value="Unassembled WGS sequence"/>
</dbReference>
<sequence length="866" mass="97085">MLDVSELQQHRKSQITDLLLKQRQLNLQVVSGKHDQYFVVFQANFHFFAQKNDSQRVQQLTKMIALTARDILASTPGQREVQQAKLEALAAFGNCTFDSLVVKRESFKSKLSATSETPATTKESVKRLTRMEKARQEANEAFKNIRLGQKRKTSVSENKTETRVPVTAKRRLTRLERCKLEAQQAFGNVPLGTVTENVAKKDDQNKVGRHRSSSGTKCSGLENKETTQKNTKRSFDKRSLERNTKEKKKSLNKGRQNRRSSSLRRRSSATMLRRSSAKSNRLTKVQASQLEAFHSFGGLSLEKLCSSNKEATEAEVKGEPMTDDCETVEEGEVQSEVKEPVAMVKHDKSDPSQKDTVCSEMNVEPALIANAVYVVREMSLQKCDPVDKVTNSQVIPSDCCNTEVQTEEVRACANHVIAVKGMHSILEESLPEVPTQDRSITTVAASKPLTRLERARLEALQSFNGQAFDHVIKTSTRKMARYLTPVKHQGTNTELHLTRNTPCQTDDSLVRHYPPPNKSFYSRLQGNSFHDRDTLLESSKKVVQTAREICFIVVVVVVVVVVAFLSVFVSAVILRLGVLFVACDPEKWAPGYRVAVTVSTYTLPLVVELTAYSRSYHNINRRLRASVGSKQVLMFIKRSLKVFVLIAVVFAVSTLPASIMVILQSFRVYTPSYFGGYVGDMIECIPCVTNVICCLVCSPKFRMEIRKLFAEQAKWAKIGPINSLASTETEIDRKRLSIMDKTTLRLDWILGDDPSQVVIPGSATLRVDTPVSTVPLDSIEAPHMALETIAERDETSPVRAAGKKTRISTWTRMRQTSNDRQVQGDLAASKDSVLNSADSGVYYSGVRLVYPRRRWIILCQRSPNIP</sequence>
<dbReference type="GO" id="GO:0005886">
    <property type="term" value="C:plasma membrane"/>
    <property type="evidence" value="ECO:0007669"/>
    <property type="project" value="UniProtKB-SubCell"/>
</dbReference>
<dbReference type="EMBL" id="LSMT01000138">
    <property type="protein sequence ID" value="PFX25935.1"/>
    <property type="molecule type" value="Genomic_DNA"/>
</dbReference>
<dbReference type="GO" id="GO:0042277">
    <property type="term" value="F:peptide binding"/>
    <property type="evidence" value="ECO:0007669"/>
    <property type="project" value="TreeGrafter"/>
</dbReference>
<keyword evidence="3" id="KW-0675">Receptor</keyword>
<dbReference type="OrthoDB" id="5972520at2759"/>
<evidence type="ECO:0000256" key="5">
    <source>
        <dbReference type="SAM" id="Phobius"/>
    </source>
</evidence>
<protein>
    <recommendedName>
        <fullName evidence="8">G-protein coupled receptors family 1 profile domain-containing protein</fullName>
    </recommendedName>
</protein>
<feature type="region of interest" description="Disordered" evidence="4">
    <location>
        <begin position="312"/>
        <end position="335"/>
    </location>
</feature>
<dbReference type="CDD" id="cd00637">
    <property type="entry name" value="7tm_classA_rhodopsin-like"/>
    <property type="match status" value="1"/>
</dbReference>
<evidence type="ECO:0000313" key="7">
    <source>
        <dbReference type="Proteomes" id="UP000225706"/>
    </source>
</evidence>
<evidence type="ECO:0008006" key="8">
    <source>
        <dbReference type="Google" id="ProtNLM"/>
    </source>
</evidence>
<name>A0A2B4SBV6_STYPI</name>
<evidence type="ECO:0000256" key="3">
    <source>
        <dbReference type="ARBA" id="ARBA00023170"/>
    </source>
</evidence>
<feature type="compositionally biased region" description="Basic and acidic residues" evidence="4">
    <location>
        <begin position="222"/>
        <end position="244"/>
    </location>
</feature>
<dbReference type="PANTHER" id="PTHR24241">
    <property type="entry name" value="NEUROPEPTIDE RECEPTOR-RELATED G-PROTEIN COUPLED RECEPTOR"/>
    <property type="match status" value="1"/>
</dbReference>
<keyword evidence="5" id="KW-0812">Transmembrane</keyword>
<feature type="region of interest" description="Disordered" evidence="4">
    <location>
        <begin position="197"/>
        <end position="283"/>
    </location>
</feature>
<evidence type="ECO:0000313" key="6">
    <source>
        <dbReference type="EMBL" id="PFX25935.1"/>
    </source>
</evidence>
<gene>
    <name evidence="6" type="ORF">AWC38_SpisGene9396</name>
</gene>
<comment type="caution">
    <text evidence="6">The sequence shown here is derived from an EMBL/GenBank/DDBJ whole genome shotgun (WGS) entry which is preliminary data.</text>
</comment>